<reference evidence="2" key="3">
    <citation type="submission" date="2022-06" db="UniProtKB">
        <authorList>
            <consortium name="EnsemblPlants"/>
        </authorList>
    </citation>
    <scope>IDENTIFICATION</scope>
</reference>
<feature type="region of interest" description="Disordered" evidence="1">
    <location>
        <begin position="1"/>
        <end position="38"/>
    </location>
</feature>
<evidence type="ECO:0000313" key="2">
    <source>
        <dbReference type="EnsemblPlants" id="TuG1812G0300005125.01.T01"/>
    </source>
</evidence>
<evidence type="ECO:0000256" key="1">
    <source>
        <dbReference type="SAM" id="MobiDB-lite"/>
    </source>
</evidence>
<dbReference type="Proteomes" id="UP000015106">
    <property type="component" value="Chromosome 3"/>
</dbReference>
<name>A0A8R7U0E6_TRIUA</name>
<reference evidence="2" key="2">
    <citation type="submission" date="2018-03" db="EMBL/GenBank/DDBJ databases">
        <title>The Triticum urartu genome reveals the dynamic nature of wheat genome evolution.</title>
        <authorList>
            <person name="Ling H."/>
            <person name="Ma B."/>
            <person name="Shi X."/>
            <person name="Liu H."/>
            <person name="Dong L."/>
            <person name="Sun H."/>
            <person name="Cao Y."/>
            <person name="Gao Q."/>
            <person name="Zheng S."/>
            <person name="Li Y."/>
            <person name="Yu Y."/>
            <person name="Du H."/>
            <person name="Qi M."/>
            <person name="Li Y."/>
            <person name="Yu H."/>
            <person name="Cui Y."/>
            <person name="Wang N."/>
            <person name="Chen C."/>
            <person name="Wu H."/>
            <person name="Zhao Y."/>
            <person name="Zhang J."/>
            <person name="Li Y."/>
            <person name="Zhou W."/>
            <person name="Zhang B."/>
            <person name="Hu W."/>
            <person name="Eijk M."/>
            <person name="Tang J."/>
            <person name="Witsenboer H."/>
            <person name="Zhao S."/>
            <person name="Li Z."/>
            <person name="Zhang A."/>
            <person name="Wang D."/>
            <person name="Liang C."/>
        </authorList>
    </citation>
    <scope>NUCLEOTIDE SEQUENCE [LARGE SCALE GENOMIC DNA]</scope>
    <source>
        <strain evidence="2">cv. G1812</strain>
    </source>
</reference>
<protein>
    <submittedName>
        <fullName evidence="2">Uncharacterized protein</fullName>
    </submittedName>
</protein>
<dbReference type="AlphaFoldDB" id="A0A8R7U0E6"/>
<dbReference type="EnsemblPlants" id="TuG1812G0300005125.01.T01">
    <property type="protein sequence ID" value="TuG1812G0300005125.01.T01"/>
    <property type="gene ID" value="TuG1812G0300005125.01"/>
</dbReference>
<dbReference type="Gramene" id="TuG1812G0300005125.01.T01">
    <property type="protein sequence ID" value="TuG1812G0300005125.01.T01"/>
    <property type="gene ID" value="TuG1812G0300005125.01"/>
</dbReference>
<organism evidence="2 3">
    <name type="scientific">Triticum urartu</name>
    <name type="common">Red wild einkorn</name>
    <name type="synonym">Crithodium urartu</name>
    <dbReference type="NCBI Taxonomy" id="4572"/>
    <lineage>
        <taxon>Eukaryota</taxon>
        <taxon>Viridiplantae</taxon>
        <taxon>Streptophyta</taxon>
        <taxon>Embryophyta</taxon>
        <taxon>Tracheophyta</taxon>
        <taxon>Spermatophyta</taxon>
        <taxon>Magnoliopsida</taxon>
        <taxon>Liliopsida</taxon>
        <taxon>Poales</taxon>
        <taxon>Poaceae</taxon>
        <taxon>BOP clade</taxon>
        <taxon>Pooideae</taxon>
        <taxon>Triticodae</taxon>
        <taxon>Triticeae</taxon>
        <taxon>Triticinae</taxon>
        <taxon>Triticum</taxon>
    </lineage>
</organism>
<keyword evidence="3" id="KW-1185">Reference proteome</keyword>
<proteinExistence type="predicted"/>
<sequence>VSQRQRSSRGVDLAGWARPGAGASCRPPATSSSVSTCSSPERYQRLDLAEQGHEVLGHGMGITIVVVEMKNILLFGCYHRCSFRLNIAMSVSLRNEYIRSSIMSWTP</sequence>
<evidence type="ECO:0000313" key="3">
    <source>
        <dbReference type="Proteomes" id="UP000015106"/>
    </source>
</evidence>
<reference evidence="3" key="1">
    <citation type="journal article" date="2013" name="Nature">
        <title>Draft genome of the wheat A-genome progenitor Triticum urartu.</title>
        <authorList>
            <person name="Ling H.Q."/>
            <person name="Zhao S."/>
            <person name="Liu D."/>
            <person name="Wang J."/>
            <person name="Sun H."/>
            <person name="Zhang C."/>
            <person name="Fan H."/>
            <person name="Li D."/>
            <person name="Dong L."/>
            <person name="Tao Y."/>
            <person name="Gao C."/>
            <person name="Wu H."/>
            <person name="Li Y."/>
            <person name="Cui Y."/>
            <person name="Guo X."/>
            <person name="Zheng S."/>
            <person name="Wang B."/>
            <person name="Yu K."/>
            <person name="Liang Q."/>
            <person name="Yang W."/>
            <person name="Lou X."/>
            <person name="Chen J."/>
            <person name="Feng M."/>
            <person name="Jian J."/>
            <person name="Zhang X."/>
            <person name="Luo G."/>
            <person name="Jiang Y."/>
            <person name="Liu J."/>
            <person name="Wang Z."/>
            <person name="Sha Y."/>
            <person name="Zhang B."/>
            <person name="Wu H."/>
            <person name="Tang D."/>
            <person name="Shen Q."/>
            <person name="Xue P."/>
            <person name="Zou S."/>
            <person name="Wang X."/>
            <person name="Liu X."/>
            <person name="Wang F."/>
            <person name="Yang Y."/>
            <person name="An X."/>
            <person name="Dong Z."/>
            <person name="Zhang K."/>
            <person name="Zhang X."/>
            <person name="Luo M.C."/>
            <person name="Dvorak J."/>
            <person name="Tong Y."/>
            <person name="Wang J."/>
            <person name="Yang H."/>
            <person name="Li Z."/>
            <person name="Wang D."/>
            <person name="Zhang A."/>
            <person name="Wang J."/>
        </authorList>
    </citation>
    <scope>NUCLEOTIDE SEQUENCE</scope>
    <source>
        <strain evidence="3">cv. G1812</strain>
    </source>
</reference>
<accession>A0A8R7U0E6</accession>